<name>A0A6P0HJC1_9ACTN</name>
<keyword evidence="2 5" id="KW-0812">Transmembrane</keyword>
<evidence type="ECO:0000256" key="2">
    <source>
        <dbReference type="ARBA" id="ARBA00022692"/>
    </source>
</evidence>
<feature type="transmembrane region" description="Helical" evidence="5">
    <location>
        <begin position="43"/>
        <end position="62"/>
    </location>
</feature>
<dbReference type="EMBL" id="JAAGXA010000006">
    <property type="protein sequence ID" value="NEN78778.1"/>
    <property type="molecule type" value="Genomic_DNA"/>
</dbReference>
<proteinExistence type="predicted"/>
<evidence type="ECO:0000256" key="5">
    <source>
        <dbReference type="SAM" id="Phobius"/>
    </source>
</evidence>
<comment type="caution">
    <text evidence="6">The sequence shown here is derived from an EMBL/GenBank/DDBJ whole genome shotgun (WGS) entry which is preliminary data.</text>
</comment>
<dbReference type="PANTHER" id="PTHR36974:SF1">
    <property type="entry name" value="DOXX FAMILY MEMBRANE PROTEIN"/>
    <property type="match status" value="1"/>
</dbReference>
<gene>
    <name evidence="6" type="ORF">G3T38_10870</name>
</gene>
<evidence type="ECO:0000313" key="7">
    <source>
        <dbReference type="Proteomes" id="UP000468687"/>
    </source>
</evidence>
<dbReference type="InterPro" id="IPR032808">
    <property type="entry name" value="DoxX"/>
</dbReference>
<evidence type="ECO:0000256" key="4">
    <source>
        <dbReference type="ARBA" id="ARBA00023136"/>
    </source>
</evidence>
<evidence type="ECO:0000256" key="1">
    <source>
        <dbReference type="ARBA" id="ARBA00004141"/>
    </source>
</evidence>
<keyword evidence="7" id="KW-1185">Reference proteome</keyword>
<feature type="transmembrane region" description="Helical" evidence="5">
    <location>
        <begin position="109"/>
        <end position="127"/>
    </location>
</feature>
<comment type="subcellular location">
    <subcellularLocation>
        <location evidence="1">Membrane</location>
        <topology evidence="1">Multi-pass membrane protein</topology>
    </subcellularLocation>
</comment>
<keyword evidence="3 5" id="KW-1133">Transmembrane helix</keyword>
<dbReference type="PANTHER" id="PTHR36974">
    <property type="entry name" value="MEMBRANE PROTEIN-RELATED"/>
    <property type="match status" value="1"/>
</dbReference>
<evidence type="ECO:0000256" key="3">
    <source>
        <dbReference type="ARBA" id="ARBA00022989"/>
    </source>
</evidence>
<protein>
    <submittedName>
        <fullName evidence="6">DoxX family membrane protein</fullName>
    </submittedName>
</protein>
<dbReference type="Pfam" id="PF07681">
    <property type="entry name" value="DoxX"/>
    <property type="match status" value="1"/>
</dbReference>
<dbReference type="GO" id="GO:0016020">
    <property type="term" value="C:membrane"/>
    <property type="evidence" value="ECO:0007669"/>
    <property type="project" value="UniProtKB-SubCell"/>
</dbReference>
<feature type="transmembrane region" description="Helical" evidence="5">
    <location>
        <begin position="69"/>
        <end position="89"/>
    </location>
</feature>
<sequence length="137" mass="14712">MARHALRVVLGVFLVAAGVLHLTSLRAEFQAQVPSWFPADADLVVVVSGVVEIALGLALLLTPARQRRLVGLVVAVFFVAVFPGNVAQYVEGTSAFGLDTDGARLTRLFFQPVLVVAALWACGWFDPRGAELSRTPR</sequence>
<evidence type="ECO:0000313" key="6">
    <source>
        <dbReference type="EMBL" id="NEN78778.1"/>
    </source>
</evidence>
<organism evidence="6 7">
    <name type="scientific">Nocardioides zeae</name>
    <dbReference type="NCBI Taxonomy" id="1457234"/>
    <lineage>
        <taxon>Bacteria</taxon>
        <taxon>Bacillati</taxon>
        <taxon>Actinomycetota</taxon>
        <taxon>Actinomycetes</taxon>
        <taxon>Propionibacteriales</taxon>
        <taxon>Nocardioidaceae</taxon>
        <taxon>Nocardioides</taxon>
    </lineage>
</organism>
<accession>A0A6P0HJC1</accession>
<dbReference type="Proteomes" id="UP000468687">
    <property type="component" value="Unassembled WGS sequence"/>
</dbReference>
<dbReference type="AlphaFoldDB" id="A0A6P0HJC1"/>
<reference evidence="6 7" key="1">
    <citation type="journal article" date="2014" name="Int. J. Syst. Evol. Microbiol.">
        <title>Nocardioides zeae sp. nov., isolated from the stem of Zea mays.</title>
        <authorList>
            <person name="Glaeser S.P."/>
            <person name="McInroy J.A."/>
            <person name="Busse H.J."/>
            <person name="Kampfer P."/>
        </authorList>
    </citation>
    <scope>NUCLEOTIDE SEQUENCE [LARGE SCALE GENOMIC DNA]</scope>
    <source>
        <strain evidence="6 7">JCM 30728</strain>
    </source>
</reference>
<keyword evidence="4 5" id="KW-0472">Membrane</keyword>